<accession>A0A1L7AD18</accession>
<dbReference type="EMBL" id="JAVVDO010000001">
    <property type="protein sequence ID" value="MDT8329512.1"/>
    <property type="molecule type" value="Genomic_DNA"/>
</dbReference>
<reference evidence="4" key="3">
    <citation type="submission" date="2023-09" db="EMBL/GenBank/DDBJ databases">
        <authorList>
            <person name="Schober I."/>
            <person name="Bunk B."/>
        </authorList>
    </citation>
    <scope>NUCLEOTIDE SEQUENCE</scope>
    <source>
        <strain evidence="4">DSM 103800</strain>
    </source>
</reference>
<dbReference type="SMART" id="SM00363">
    <property type="entry name" value="S4"/>
    <property type="match status" value="1"/>
</dbReference>
<feature type="domain" description="RNA-binding S4" evidence="2">
    <location>
        <begin position="15"/>
        <end position="73"/>
    </location>
</feature>
<dbReference type="KEGG" id="rgi:RGI145_05885"/>
<evidence type="ECO:0000313" key="3">
    <source>
        <dbReference type="EMBL" id="APT56705.1"/>
    </source>
</evidence>
<evidence type="ECO:0000259" key="2">
    <source>
        <dbReference type="SMART" id="SM00363"/>
    </source>
</evidence>
<dbReference type="SUPFAM" id="SSF55174">
    <property type="entry name" value="Alpha-L RNA-binding motif"/>
    <property type="match status" value="1"/>
</dbReference>
<dbReference type="AlphaFoldDB" id="A0A1L7AD18"/>
<dbReference type="Gene3D" id="3.10.290.10">
    <property type="entry name" value="RNA-binding S4 domain"/>
    <property type="match status" value="1"/>
</dbReference>
<dbReference type="PROSITE" id="PS50889">
    <property type="entry name" value="S4"/>
    <property type="match status" value="1"/>
</dbReference>
<dbReference type="Proteomes" id="UP000185494">
    <property type="component" value="Chromosome 1"/>
</dbReference>
<proteinExistence type="predicted"/>
<evidence type="ECO:0000313" key="5">
    <source>
        <dbReference type="Proteomes" id="UP000185494"/>
    </source>
</evidence>
<keyword evidence="6" id="KW-1185">Reference proteome</keyword>
<dbReference type="InterPro" id="IPR002942">
    <property type="entry name" value="S4_RNA-bd"/>
</dbReference>
<dbReference type="EMBL" id="CP015583">
    <property type="protein sequence ID" value="APT56705.1"/>
    <property type="molecule type" value="Genomic_DNA"/>
</dbReference>
<sequence>MSGAGEGPEEGRDWQRLDAWLWCARVAKTRAACSRLVEAGAVRLNRQPVEKAHARLRAGDVLTLALGGPEHGRIQVWRVLSLAQRRGPAPEARRLYEELVD</sequence>
<reference evidence="4 6" key="2">
    <citation type="journal article" date="2019" name="Microb. Pathog.">
        <title>Comparison of VITEK 2, MALDI-TOF MS, 16S rRNA gene sequencing, and whole-genome sequencing for identification of Roseomonas mucosa.</title>
        <authorList>
            <person name="Rudolph W.W."/>
            <person name="Gunzer F."/>
            <person name="Trauth M."/>
            <person name="Bunk B."/>
            <person name="Bigge R."/>
            <person name="Schrottner P."/>
        </authorList>
    </citation>
    <scope>NUCLEOTIDE SEQUENCE [LARGE SCALE GENOMIC DNA]</scope>
    <source>
        <strain evidence="4 6">DSM 103800</strain>
    </source>
</reference>
<dbReference type="InterPro" id="IPR036986">
    <property type="entry name" value="S4_RNA-bd_sf"/>
</dbReference>
<dbReference type="RefSeq" id="WP_075797635.1">
    <property type="nucleotide sequence ID" value="NZ_CP015583.1"/>
</dbReference>
<dbReference type="eggNOG" id="COG1188">
    <property type="taxonomic scope" value="Bacteria"/>
</dbReference>
<protein>
    <submittedName>
        <fullName evidence="3">Heat-shock protein</fullName>
    </submittedName>
    <submittedName>
        <fullName evidence="4">S4 domain-containing protein</fullName>
    </submittedName>
</protein>
<dbReference type="Pfam" id="PF01479">
    <property type="entry name" value="S4"/>
    <property type="match status" value="1"/>
</dbReference>
<evidence type="ECO:0000256" key="1">
    <source>
        <dbReference type="PROSITE-ProRule" id="PRU00182"/>
    </source>
</evidence>
<dbReference type="CDD" id="cd00165">
    <property type="entry name" value="S4"/>
    <property type="match status" value="1"/>
</dbReference>
<dbReference type="GO" id="GO:0003723">
    <property type="term" value="F:RNA binding"/>
    <property type="evidence" value="ECO:0007669"/>
    <property type="project" value="UniProtKB-KW"/>
</dbReference>
<dbReference type="Proteomes" id="UP001258945">
    <property type="component" value="Unassembled WGS sequence"/>
</dbReference>
<keyword evidence="1" id="KW-0694">RNA-binding</keyword>
<dbReference type="STRING" id="257708.RGI145_05885"/>
<gene>
    <name evidence="3" type="ORF">RGI145_05885</name>
    <name evidence="4" type="ORF">RQ831_00515</name>
</gene>
<evidence type="ECO:0000313" key="6">
    <source>
        <dbReference type="Proteomes" id="UP001258945"/>
    </source>
</evidence>
<organism evidence="3 5">
    <name type="scientific">Roseomonas gilardii</name>
    <dbReference type="NCBI Taxonomy" id="257708"/>
    <lineage>
        <taxon>Bacteria</taxon>
        <taxon>Pseudomonadati</taxon>
        <taxon>Pseudomonadota</taxon>
        <taxon>Alphaproteobacteria</taxon>
        <taxon>Acetobacterales</taxon>
        <taxon>Roseomonadaceae</taxon>
        <taxon>Roseomonas</taxon>
    </lineage>
</organism>
<name>A0A1L7AD18_9PROT</name>
<evidence type="ECO:0000313" key="4">
    <source>
        <dbReference type="EMBL" id="MDT8329512.1"/>
    </source>
</evidence>
<reference evidence="3 5" key="1">
    <citation type="submission" date="2016-05" db="EMBL/GenBank/DDBJ databases">
        <title>Complete Genome and Methylome Analysis of Psychrotrophic Bacterial Isolates from Antarctic Lake Untersee.</title>
        <authorList>
            <person name="Fomenkov A."/>
            <person name="Akimov V.N."/>
            <person name="Vasilyeva L.V."/>
            <person name="Andersen D."/>
            <person name="Vincze T."/>
            <person name="Roberts R.J."/>
        </authorList>
    </citation>
    <scope>NUCLEOTIDE SEQUENCE [LARGE SCALE GENOMIC DNA]</scope>
    <source>
        <strain evidence="3 5">U14-5</strain>
    </source>
</reference>